<evidence type="ECO:0000256" key="3">
    <source>
        <dbReference type="SAM" id="Phobius"/>
    </source>
</evidence>
<protein>
    <recommendedName>
        <fullName evidence="6">Pentatricopeptide repeat-containing protein</fullName>
    </recommendedName>
</protein>
<keyword evidence="5" id="KW-1185">Reference proteome</keyword>
<evidence type="ECO:0000313" key="4">
    <source>
        <dbReference type="EMBL" id="KAI0526742.1"/>
    </source>
</evidence>
<dbReference type="AlphaFoldDB" id="A0A8T3C6G8"/>
<dbReference type="InterPro" id="IPR011990">
    <property type="entry name" value="TPR-like_helical_dom_sf"/>
</dbReference>
<dbReference type="SMR" id="A0A8T3C6G8"/>
<dbReference type="Pfam" id="PF13041">
    <property type="entry name" value="PPR_2"/>
    <property type="match status" value="1"/>
</dbReference>
<proteinExistence type="predicted"/>
<keyword evidence="3" id="KW-1133">Transmembrane helix</keyword>
<keyword evidence="3" id="KW-0472">Membrane</keyword>
<evidence type="ECO:0000256" key="2">
    <source>
        <dbReference type="PROSITE-ProRule" id="PRU00708"/>
    </source>
</evidence>
<dbReference type="PANTHER" id="PTHR47926:SF445">
    <property type="entry name" value="DYW DOMAIN-CONTAINING PROTEIN"/>
    <property type="match status" value="1"/>
</dbReference>
<feature type="repeat" description="PPR" evidence="2">
    <location>
        <begin position="43"/>
        <end position="77"/>
    </location>
</feature>
<evidence type="ECO:0000256" key="1">
    <source>
        <dbReference type="ARBA" id="ARBA00022737"/>
    </source>
</evidence>
<dbReference type="PROSITE" id="PS51375">
    <property type="entry name" value="PPR"/>
    <property type="match status" value="1"/>
</dbReference>
<feature type="transmembrane region" description="Helical" evidence="3">
    <location>
        <begin position="12"/>
        <end position="32"/>
    </location>
</feature>
<dbReference type="GO" id="GO:0003723">
    <property type="term" value="F:RNA binding"/>
    <property type="evidence" value="ECO:0007669"/>
    <property type="project" value="InterPro"/>
</dbReference>
<name>A0A8T3C6G8_DENNO</name>
<dbReference type="InterPro" id="IPR002885">
    <property type="entry name" value="PPR_rpt"/>
</dbReference>
<dbReference type="EMBL" id="JAGYWB010000003">
    <property type="protein sequence ID" value="KAI0526742.1"/>
    <property type="molecule type" value="Genomic_DNA"/>
</dbReference>
<dbReference type="InterPro" id="IPR046960">
    <property type="entry name" value="PPR_At4g14850-like_plant"/>
</dbReference>
<dbReference type="PANTHER" id="PTHR47926">
    <property type="entry name" value="PENTATRICOPEPTIDE REPEAT-CONTAINING PROTEIN"/>
    <property type="match status" value="1"/>
</dbReference>
<gene>
    <name evidence="4" type="ORF">KFK09_002333</name>
</gene>
<evidence type="ECO:0008006" key="6">
    <source>
        <dbReference type="Google" id="ProtNLM"/>
    </source>
</evidence>
<accession>A0A8T3C6G8</accession>
<reference evidence="4" key="1">
    <citation type="journal article" date="2022" name="Front. Genet.">
        <title>Chromosome-Scale Assembly of the Dendrobium nobile Genome Provides Insights Into the Molecular Mechanism of the Biosynthesis of the Medicinal Active Ingredient of Dendrobium.</title>
        <authorList>
            <person name="Xu Q."/>
            <person name="Niu S.-C."/>
            <person name="Li K.-L."/>
            <person name="Zheng P.-J."/>
            <person name="Zhang X.-J."/>
            <person name="Jia Y."/>
            <person name="Liu Y."/>
            <person name="Niu Y.-X."/>
            <person name="Yu L.-H."/>
            <person name="Chen D.-F."/>
            <person name="Zhang G.-Q."/>
        </authorList>
    </citation>
    <scope>NUCLEOTIDE SEQUENCE</scope>
    <source>
        <tissue evidence="4">Leaf</tissue>
    </source>
</reference>
<comment type="caution">
    <text evidence="4">The sequence shown here is derived from an EMBL/GenBank/DDBJ whole genome shotgun (WGS) entry which is preliminary data.</text>
</comment>
<dbReference type="Proteomes" id="UP000829196">
    <property type="component" value="Unassembled WGS sequence"/>
</dbReference>
<dbReference type="Gene3D" id="1.25.40.10">
    <property type="entry name" value="Tetratricopeptide repeat domain"/>
    <property type="match status" value="1"/>
</dbReference>
<sequence length="167" mass="18499">MLMSSEINLRPIYCLLRIVLLICTQNVVILMLPRKSFTESLKRTVSFTSLMTGYGMHGRGEDALSILAEMQKSSLSPDGVTFLVLLYACSHSGMVEQGLKYFETMDKDYGLVASSEHYACLIDLLGRGGRLTEAWEKITKMPAEPSSVVWVALLGACRTHSDVELAE</sequence>
<evidence type="ECO:0000313" key="5">
    <source>
        <dbReference type="Proteomes" id="UP000829196"/>
    </source>
</evidence>
<dbReference type="GO" id="GO:0009451">
    <property type="term" value="P:RNA modification"/>
    <property type="evidence" value="ECO:0007669"/>
    <property type="project" value="InterPro"/>
</dbReference>
<keyword evidence="3" id="KW-0812">Transmembrane</keyword>
<organism evidence="4 5">
    <name type="scientific">Dendrobium nobile</name>
    <name type="common">Orchid</name>
    <dbReference type="NCBI Taxonomy" id="94219"/>
    <lineage>
        <taxon>Eukaryota</taxon>
        <taxon>Viridiplantae</taxon>
        <taxon>Streptophyta</taxon>
        <taxon>Embryophyta</taxon>
        <taxon>Tracheophyta</taxon>
        <taxon>Spermatophyta</taxon>
        <taxon>Magnoliopsida</taxon>
        <taxon>Liliopsida</taxon>
        <taxon>Asparagales</taxon>
        <taxon>Orchidaceae</taxon>
        <taxon>Epidendroideae</taxon>
        <taxon>Malaxideae</taxon>
        <taxon>Dendrobiinae</taxon>
        <taxon>Dendrobium</taxon>
    </lineage>
</organism>
<keyword evidence="1" id="KW-0677">Repeat</keyword>
<dbReference type="NCBIfam" id="TIGR00756">
    <property type="entry name" value="PPR"/>
    <property type="match status" value="2"/>
</dbReference>
<dbReference type="OrthoDB" id="767233at2759"/>
<dbReference type="Pfam" id="PF01535">
    <property type="entry name" value="PPR"/>
    <property type="match status" value="1"/>
</dbReference>